<dbReference type="AlphaFoldDB" id="A0A1D2J4S7"/>
<accession>A0A1D2J4S7</accession>
<gene>
    <name evidence="3" type="ORF">ACO22_07373</name>
</gene>
<feature type="region of interest" description="Disordered" evidence="1">
    <location>
        <begin position="62"/>
        <end position="155"/>
    </location>
</feature>
<sequence>MDYSLCRVETPSRMDTFLNKGLRGAPNAVMASNREERRLMRQRGAGNRIAKDVDFGFGFSFSTPKLQGPNPPASTALPELNIPPPQRSSSRTSPTPNQRRLTSPQLTRRTPTRSQNPSSSRNTKCSGRNSGPRNPSVFDIPPDNEPDQGRENKTRRLAAFEPILEDAVLRRMSVHENGITTTGTSAQPVPDVPLRPDTVPREPGQGAPGNGPREPLAQRDAGKHESHQALEDEVETPTRKPSGHTTSVLQEGRSQPFKPSPQRKRKKRKSVVRGPKKPKRSSVTVSQPGQEPQQEPQPEPEPPLGSGSGPELEQEPEQGLEHAPAHEPEQEPETELQNNDVELRDAEEPTEGFTRPPKRKPKKRKYIQKMPTKHECRVPPFHNETHGQQIEEQNHGSEEPNVNHAGRGNEEHSHEHSTSPQPTKKSKRIHGRSAKGLQQSRQQEDREDAEENADVDRAQSRPSQKKQLKIWRPAEEANTGADGEPKSRGETVPIIVHRFANVSALQYISSDAEDPSIEATQPDDQSGGQKYPSRSEVNPADVLGQICRETLEKTISTLENGIAQESNAPRRAEWMRKRKAVELFGIELEQRLFEMSELLDSNFVLFARLKKQKKDIAYLRNRLVELRKERGKVALRIDEVRRKYTEDERIKTEHDNLNNSLYDLHLAIDRSDKFDDEQIVDPAVGLDFLIRTVAQDVSSTASGYDGGILNQIRRFNSQLERTAALLE</sequence>
<reference evidence="3 4" key="1">
    <citation type="submission" date="2016-06" db="EMBL/GenBank/DDBJ databases">
        <authorList>
            <person name="Kjaerup R.B."/>
            <person name="Dalgaard T.S."/>
            <person name="Juul-Madsen H.R."/>
        </authorList>
    </citation>
    <scope>NUCLEOTIDE SEQUENCE [LARGE SCALE GENOMIC DNA]</scope>
    <source>
        <strain evidence="3 4">Pb300</strain>
    </source>
</reference>
<feature type="compositionally biased region" description="Basic residues" evidence="1">
    <location>
        <begin position="356"/>
        <end position="367"/>
    </location>
</feature>
<feature type="region of interest" description="Disordered" evidence="1">
    <location>
        <begin position="174"/>
        <end position="488"/>
    </location>
</feature>
<dbReference type="VEuPathDB" id="FungiDB:PABG_07645"/>
<feature type="compositionally biased region" description="Polar residues" evidence="1">
    <location>
        <begin position="243"/>
        <end position="253"/>
    </location>
</feature>
<comment type="caution">
    <text evidence="3">The sequence shown here is derived from an EMBL/GenBank/DDBJ whole genome shotgun (WGS) entry which is preliminary data.</text>
</comment>
<feature type="region of interest" description="Disordered" evidence="1">
    <location>
        <begin position="512"/>
        <end position="538"/>
    </location>
</feature>
<feature type="compositionally biased region" description="Polar residues" evidence="1">
    <location>
        <begin position="101"/>
        <end position="133"/>
    </location>
</feature>
<evidence type="ECO:0000259" key="2">
    <source>
        <dbReference type="Pfam" id="PF20994"/>
    </source>
</evidence>
<dbReference type="Proteomes" id="UP000242814">
    <property type="component" value="Unassembled WGS sequence"/>
</dbReference>
<feature type="domain" description="Inner kinetochore subunit AME1" evidence="2">
    <location>
        <begin position="531"/>
        <end position="721"/>
    </location>
</feature>
<dbReference type="Pfam" id="PF20994">
    <property type="entry name" value="CENPU"/>
    <property type="match status" value="1"/>
</dbReference>
<feature type="compositionally biased region" description="Basic residues" evidence="1">
    <location>
        <begin position="261"/>
        <end position="280"/>
    </location>
</feature>
<feature type="compositionally biased region" description="Basic and acidic residues" evidence="1">
    <location>
        <begin position="407"/>
        <end position="417"/>
    </location>
</feature>
<organism evidence="3 4">
    <name type="scientific">Paracoccidioides brasiliensis</name>
    <dbReference type="NCBI Taxonomy" id="121759"/>
    <lineage>
        <taxon>Eukaryota</taxon>
        <taxon>Fungi</taxon>
        <taxon>Dikarya</taxon>
        <taxon>Ascomycota</taxon>
        <taxon>Pezizomycotina</taxon>
        <taxon>Eurotiomycetes</taxon>
        <taxon>Eurotiomycetidae</taxon>
        <taxon>Onygenales</taxon>
        <taxon>Ajellomycetaceae</taxon>
        <taxon>Paracoccidioides</taxon>
    </lineage>
</organism>
<name>A0A1D2J4S7_PARBR</name>
<evidence type="ECO:0000313" key="4">
    <source>
        <dbReference type="Proteomes" id="UP000242814"/>
    </source>
</evidence>
<evidence type="ECO:0000256" key="1">
    <source>
        <dbReference type="SAM" id="MobiDB-lite"/>
    </source>
</evidence>
<evidence type="ECO:0000313" key="3">
    <source>
        <dbReference type="EMBL" id="ODH13324.1"/>
    </source>
</evidence>
<feature type="compositionally biased region" description="Low complexity" evidence="1">
    <location>
        <begin position="87"/>
        <end position="100"/>
    </location>
</feature>
<feature type="compositionally biased region" description="Polar residues" evidence="1">
    <location>
        <begin position="178"/>
        <end position="187"/>
    </location>
</feature>
<feature type="compositionally biased region" description="Polar residues" evidence="1">
    <location>
        <begin position="518"/>
        <end position="528"/>
    </location>
</feature>
<feature type="compositionally biased region" description="Basic and acidic residues" evidence="1">
    <location>
        <begin position="216"/>
        <end position="230"/>
    </location>
</feature>
<feature type="compositionally biased region" description="Basic residues" evidence="1">
    <location>
        <begin position="424"/>
        <end position="433"/>
    </location>
</feature>
<feature type="compositionally biased region" description="Basic and acidic residues" evidence="1">
    <location>
        <begin position="319"/>
        <end position="329"/>
    </location>
</feature>
<dbReference type="VEuPathDB" id="FungiDB:PADG_08694"/>
<proteinExistence type="predicted"/>
<dbReference type="EMBL" id="LZYO01000517">
    <property type="protein sequence ID" value="ODH13324.1"/>
    <property type="molecule type" value="Genomic_DNA"/>
</dbReference>
<protein>
    <recommendedName>
        <fullName evidence="2">Inner kinetochore subunit AME1 domain-containing protein</fullName>
    </recommendedName>
</protein>
<dbReference type="InterPro" id="IPR048743">
    <property type="entry name" value="AME1"/>
</dbReference>